<protein>
    <submittedName>
        <fullName evidence="1">Uncharacterized protein</fullName>
    </submittedName>
</protein>
<evidence type="ECO:0000313" key="2">
    <source>
        <dbReference type="Proteomes" id="UP000077521"/>
    </source>
</evidence>
<gene>
    <name evidence="1" type="ORF">A4X13_0g3882</name>
</gene>
<sequence>MQMKLVTLLILSIAVFGTAALADKNTDFCKNYILHHNFARPTDVFNECMACARCIDRGLTPNPAVDPATCQSNCVQRIGEQAPGVQAACQDYCSCYLAPCPQRDLP</sequence>
<organism evidence="1 2">
    <name type="scientific">Tilletia indica</name>
    <dbReference type="NCBI Taxonomy" id="43049"/>
    <lineage>
        <taxon>Eukaryota</taxon>
        <taxon>Fungi</taxon>
        <taxon>Dikarya</taxon>
        <taxon>Basidiomycota</taxon>
        <taxon>Ustilaginomycotina</taxon>
        <taxon>Exobasidiomycetes</taxon>
        <taxon>Tilletiales</taxon>
        <taxon>Tilletiaceae</taxon>
        <taxon>Tilletia</taxon>
    </lineage>
</organism>
<dbReference type="EMBL" id="LWDF02000235">
    <property type="protein sequence ID" value="KAE8251697.1"/>
    <property type="molecule type" value="Genomic_DNA"/>
</dbReference>
<accession>A0A177TCA5</accession>
<dbReference type="Proteomes" id="UP000077521">
    <property type="component" value="Unassembled WGS sequence"/>
</dbReference>
<evidence type="ECO:0000313" key="1">
    <source>
        <dbReference type="EMBL" id="KAE8251697.1"/>
    </source>
</evidence>
<reference evidence="1" key="2">
    <citation type="journal article" date="2019" name="IMA Fungus">
        <title>Genome sequencing and comparison of five Tilletia species to identify candidate genes for the detection of regulated species infecting wheat.</title>
        <authorList>
            <person name="Nguyen H.D.T."/>
            <person name="Sultana T."/>
            <person name="Kesanakurti P."/>
            <person name="Hambleton S."/>
        </authorList>
    </citation>
    <scope>NUCLEOTIDE SEQUENCE</scope>
    <source>
        <strain evidence="1">DAOMC 236416</strain>
    </source>
</reference>
<name>A0A177TCA5_9BASI</name>
<keyword evidence="2" id="KW-1185">Reference proteome</keyword>
<proteinExistence type="predicted"/>
<reference evidence="1" key="1">
    <citation type="submission" date="2016-04" db="EMBL/GenBank/DDBJ databases">
        <authorList>
            <person name="Nguyen H.D."/>
            <person name="Samba Siva P."/>
            <person name="Cullis J."/>
            <person name="Levesque C.A."/>
            <person name="Hambleton S."/>
        </authorList>
    </citation>
    <scope>NUCLEOTIDE SEQUENCE</scope>
    <source>
        <strain evidence="1">DAOMC 236416</strain>
    </source>
</reference>
<dbReference type="AlphaFoldDB" id="A0A177TCA5"/>
<comment type="caution">
    <text evidence="1">The sequence shown here is derived from an EMBL/GenBank/DDBJ whole genome shotgun (WGS) entry which is preliminary data.</text>
</comment>